<dbReference type="InterPro" id="IPR025612">
    <property type="entry name" value="YqjK"/>
</dbReference>
<keyword evidence="2" id="KW-0812">Transmembrane</keyword>
<dbReference type="OMA" id="DRGWQTL"/>
<keyword evidence="2" id="KW-0472">Membrane</keyword>
<dbReference type="Pfam" id="PF13997">
    <property type="entry name" value="YqjK"/>
    <property type="match status" value="1"/>
</dbReference>
<evidence type="ECO:0000313" key="5">
    <source>
        <dbReference type="Proteomes" id="UP000254208"/>
    </source>
</evidence>
<evidence type="ECO:0000313" key="6">
    <source>
        <dbReference type="Proteomes" id="UP001162044"/>
    </source>
</evidence>
<dbReference type="RefSeq" id="WP_004908381.1">
    <property type="nucleotide sequence ID" value="NZ_ABEXOA020000140.1"/>
</dbReference>
<protein>
    <submittedName>
        <fullName evidence="3">YqjK-like family protein</fullName>
    </submittedName>
</protein>
<dbReference type="Proteomes" id="UP000254208">
    <property type="component" value="Unassembled WGS sequence"/>
</dbReference>
<feature type="transmembrane region" description="Helical" evidence="2">
    <location>
        <begin position="47"/>
        <end position="67"/>
    </location>
</feature>
<dbReference type="OrthoDB" id="6504948at2"/>
<evidence type="ECO:0000313" key="4">
    <source>
        <dbReference type="EMBL" id="SUC32806.1"/>
    </source>
</evidence>
<dbReference type="EMBL" id="JARVQW010000007">
    <property type="protein sequence ID" value="MDH2306685.1"/>
    <property type="molecule type" value="Genomic_DNA"/>
</dbReference>
<gene>
    <name evidence="4" type="ORF">NCTC11801_03810</name>
    <name evidence="3" type="ORF">QDQ51_14840</name>
</gene>
<dbReference type="EMBL" id="UGTZ01000001">
    <property type="protein sequence ID" value="SUC32806.1"/>
    <property type="molecule type" value="Genomic_DNA"/>
</dbReference>
<sequence>MTRNKRQLLAEKKQRLLNRIEQQRNDLAASSEDWLHVTAPYDRTWKAFVTFRPLFIAATGLLSIYSLKKPQRILQLGKKAFTMWGIVRTIQSTINAGKK</sequence>
<accession>A0A1B8SYN9</accession>
<keyword evidence="2" id="KW-1133">Transmembrane helix</keyword>
<proteinExistence type="predicted"/>
<dbReference type="AlphaFoldDB" id="A0A1B8SYN9"/>
<reference evidence="3" key="2">
    <citation type="submission" date="2023-04" db="EMBL/GenBank/DDBJ databases">
        <authorList>
            <person name="Li W."/>
        </authorList>
    </citation>
    <scope>NUCLEOTIDE SEQUENCE</scope>
    <source>
        <strain evidence="3">QITACRE101</strain>
    </source>
</reference>
<reference evidence="4 5" key="1">
    <citation type="submission" date="2018-06" db="EMBL/GenBank/DDBJ databases">
        <authorList>
            <consortium name="Pathogen Informatics"/>
            <person name="Doyle S."/>
        </authorList>
    </citation>
    <scope>NUCLEOTIDE SEQUENCE [LARGE SCALE GENOMIC DNA]</scope>
    <source>
        <strain evidence="4 5">NCTC11801</strain>
    </source>
</reference>
<evidence type="ECO:0000256" key="1">
    <source>
        <dbReference type="SAM" id="Coils"/>
    </source>
</evidence>
<dbReference type="GeneID" id="93674438"/>
<reference evidence="3" key="3">
    <citation type="submission" date="2023-10" db="EMBL/GenBank/DDBJ databases">
        <title>Analysis of Resistance Genes of Carbapenem-resistant Providencia rettgeri.</title>
        <authorList>
            <person name="Liu M."/>
        </authorList>
    </citation>
    <scope>NUCLEOTIDE SEQUENCE</scope>
    <source>
        <strain evidence="3">QITACRE101</strain>
    </source>
</reference>
<keyword evidence="1" id="KW-0175">Coiled coil</keyword>
<feature type="coiled-coil region" evidence="1">
    <location>
        <begin position="6"/>
        <end position="33"/>
    </location>
</feature>
<evidence type="ECO:0000256" key="2">
    <source>
        <dbReference type="SAM" id="Phobius"/>
    </source>
</evidence>
<name>A0A1B8SYN9_PRORE</name>
<organism evidence="3 6">
    <name type="scientific">Providencia rettgeri</name>
    <dbReference type="NCBI Taxonomy" id="587"/>
    <lineage>
        <taxon>Bacteria</taxon>
        <taxon>Pseudomonadati</taxon>
        <taxon>Pseudomonadota</taxon>
        <taxon>Gammaproteobacteria</taxon>
        <taxon>Enterobacterales</taxon>
        <taxon>Morganellaceae</taxon>
        <taxon>Providencia</taxon>
    </lineage>
</organism>
<dbReference type="Proteomes" id="UP001162044">
    <property type="component" value="Unassembled WGS sequence"/>
</dbReference>
<evidence type="ECO:0000313" key="3">
    <source>
        <dbReference type="EMBL" id="MDH2306685.1"/>
    </source>
</evidence>